<keyword evidence="2" id="KW-1185">Reference proteome</keyword>
<accession>A0AAV4HT63</accession>
<dbReference type="AlphaFoldDB" id="A0AAV4HT63"/>
<name>A0AAV4HT63_9GAST</name>
<sequence>MCTSYKKIVSLSEDIASAMKTHFQNEGIVCPHSLKKDTFTIGAVDNIDYNPASTTSKKSFHGTGISILQSIVEEEEPFIPEFESSRVDTVLQDLFAADTVVAFFVESHKQKLRIQRHF</sequence>
<protein>
    <submittedName>
        <fullName evidence="1">Uncharacterized protein</fullName>
    </submittedName>
</protein>
<gene>
    <name evidence="1" type="ORF">ElyMa_002822500</name>
</gene>
<dbReference type="EMBL" id="BMAT01005850">
    <property type="protein sequence ID" value="GFS00775.1"/>
    <property type="molecule type" value="Genomic_DNA"/>
</dbReference>
<dbReference type="PANTHER" id="PTHR47018">
    <property type="entry name" value="CXC DOMAIN-CONTAINING PROTEIN-RELATED"/>
    <property type="match status" value="1"/>
</dbReference>
<organism evidence="1 2">
    <name type="scientific">Elysia marginata</name>
    <dbReference type="NCBI Taxonomy" id="1093978"/>
    <lineage>
        <taxon>Eukaryota</taxon>
        <taxon>Metazoa</taxon>
        <taxon>Spiralia</taxon>
        <taxon>Lophotrochozoa</taxon>
        <taxon>Mollusca</taxon>
        <taxon>Gastropoda</taxon>
        <taxon>Heterobranchia</taxon>
        <taxon>Euthyneura</taxon>
        <taxon>Panpulmonata</taxon>
        <taxon>Sacoglossa</taxon>
        <taxon>Placobranchoidea</taxon>
        <taxon>Plakobranchidae</taxon>
        <taxon>Elysia</taxon>
    </lineage>
</organism>
<evidence type="ECO:0000313" key="1">
    <source>
        <dbReference type="EMBL" id="GFS00775.1"/>
    </source>
</evidence>
<comment type="caution">
    <text evidence="1">The sequence shown here is derived from an EMBL/GenBank/DDBJ whole genome shotgun (WGS) entry which is preliminary data.</text>
</comment>
<evidence type="ECO:0000313" key="2">
    <source>
        <dbReference type="Proteomes" id="UP000762676"/>
    </source>
</evidence>
<dbReference type="Proteomes" id="UP000762676">
    <property type="component" value="Unassembled WGS sequence"/>
</dbReference>
<reference evidence="1 2" key="1">
    <citation type="journal article" date="2021" name="Elife">
        <title>Chloroplast acquisition without the gene transfer in kleptoplastic sea slugs, Plakobranchus ocellatus.</title>
        <authorList>
            <person name="Maeda T."/>
            <person name="Takahashi S."/>
            <person name="Yoshida T."/>
            <person name="Shimamura S."/>
            <person name="Takaki Y."/>
            <person name="Nagai Y."/>
            <person name="Toyoda A."/>
            <person name="Suzuki Y."/>
            <person name="Arimoto A."/>
            <person name="Ishii H."/>
            <person name="Satoh N."/>
            <person name="Nishiyama T."/>
            <person name="Hasebe M."/>
            <person name="Maruyama T."/>
            <person name="Minagawa J."/>
            <person name="Obokata J."/>
            <person name="Shigenobu S."/>
        </authorList>
    </citation>
    <scope>NUCLEOTIDE SEQUENCE [LARGE SCALE GENOMIC DNA]</scope>
</reference>
<proteinExistence type="predicted"/>